<dbReference type="PANTHER" id="PTHR48043">
    <property type="entry name" value="EG:EG0003.4 PROTEIN-RELATED"/>
    <property type="match status" value="1"/>
</dbReference>
<keyword evidence="6" id="KW-1185">Reference proteome</keyword>
<name>A0A3E0H9E0_9GAMM</name>
<evidence type="ECO:0000256" key="2">
    <source>
        <dbReference type="ARBA" id="ARBA00022679"/>
    </source>
</evidence>
<evidence type="ECO:0000313" key="5">
    <source>
        <dbReference type="EMBL" id="REH40307.1"/>
    </source>
</evidence>
<dbReference type="Proteomes" id="UP000256774">
    <property type="component" value="Unassembled WGS sequence"/>
</dbReference>
<dbReference type="RefSeq" id="WP_116207353.1">
    <property type="nucleotide sequence ID" value="NZ_QUNR01000001.1"/>
</dbReference>
<protein>
    <submittedName>
        <fullName evidence="5">MGT family glycosyltransferase</fullName>
    </submittedName>
</protein>
<dbReference type="AlphaFoldDB" id="A0A3E0H9E0"/>
<sequence>MARILLTLPPLIGHLNPLLAVAAELAAAGHELAWALHTRQLGASLPDGARVFSLDAGDQITTVVLPKVRGLESVRLFFEDYALPMAEQSLPLIEQAARRFKPDVMVVDHQMIAGALVARKLGIAWLTSITTSASILRMSPMLDDWVAGQYADLQQRYLGNDTAIVRVDRPDFSPWLNLVFSIEELLGNVHARIDAPYTFLGPASGQGRRDIAFPWSWLRDDCQRILVTLGTVSRDRDSRFFEVMMAAIADIPAVQAVIVGPSSLQASAPDNVLVCDFVPQMALLKKMHGVICHAGHNTVCETLMHDLPMIVAPIRDDQPVIARQVIDAGAGLFMRHGKVTIATAKTTIEALLKTPALHHHAQRLGSALRASAGAAGAAGHIAAIADAARA</sequence>
<reference evidence="5 6" key="1">
    <citation type="submission" date="2018-08" db="EMBL/GenBank/DDBJ databases">
        <title>Genomic Encyclopedia of Type Strains, Phase IV (KMG-IV): sequencing the most valuable type-strain genomes for metagenomic binning, comparative biology and taxonomic classification.</title>
        <authorList>
            <person name="Goeker M."/>
        </authorList>
    </citation>
    <scope>NUCLEOTIDE SEQUENCE [LARGE SCALE GENOMIC DNA]</scope>
    <source>
        <strain evidence="5 6">DSM 26022</strain>
    </source>
</reference>
<dbReference type="PANTHER" id="PTHR48043:SF145">
    <property type="entry name" value="FI06409P-RELATED"/>
    <property type="match status" value="1"/>
</dbReference>
<keyword evidence="2 5" id="KW-0808">Transferase</keyword>
<dbReference type="InterPro" id="IPR010610">
    <property type="entry name" value="EryCIII-like_C"/>
</dbReference>
<feature type="chain" id="PRO_5017556107" evidence="3">
    <location>
        <begin position="23"/>
        <end position="390"/>
    </location>
</feature>
<gene>
    <name evidence="5" type="ORF">DFR26_0507</name>
</gene>
<dbReference type="InterPro" id="IPR035595">
    <property type="entry name" value="UDP_glycos_trans_CS"/>
</dbReference>
<comment type="caution">
    <text evidence="5">The sequence shown here is derived from an EMBL/GenBank/DDBJ whole genome shotgun (WGS) entry which is preliminary data.</text>
</comment>
<dbReference type="OrthoDB" id="9805366at2"/>
<accession>A0A3E0H9E0</accession>
<dbReference type="Gene3D" id="3.40.50.2000">
    <property type="entry name" value="Glycogen Phosphorylase B"/>
    <property type="match status" value="2"/>
</dbReference>
<feature type="signal peptide" evidence="3">
    <location>
        <begin position="1"/>
        <end position="22"/>
    </location>
</feature>
<dbReference type="Pfam" id="PF06722">
    <property type="entry name" value="EryCIII-like_C"/>
    <property type="match status" value="1"/>
</dbReference>
<evidence type="ECO:0000256" key="3">
    <source>
        <dbReference type="SAM" id="SignalP"/>
    </source>
</evidence>
<evidence type="ECO:0000259" key="4">
    <source>
        <dbReference type="Pfam" id="PF06722"/>
    </source>
</evidence>
<keyword evidence="1" id="KW-0328">Glycosyltransferase</keyword>
<dbReference type="InterPro" id="IPR002213">
    <property type="entry name" value="UDP_glucos_trans"/>
</dbReference>
<dbReference type="GO" id="GO:0016758">
    <property type="term" value="F:hexosyltransferase activity"/>
    <property type="evidence" value="ECO:0007669"/>
    <property type="project" value="UniProtKB-ARBA"/>
</dbReference>
<feature type="domain" description="Erythromycin biosynthesis protein CIII-like C-terminal" evidence="4">
    <location>
        <begin position="261"/>
        <end position="366"/>
    </location>
</feature>
<proteinExistence type="predicted"/>
<evidence type="ECO:0000313" key="6">
    <source>
        <dbReference type="Proteomes" id="UP000256774"/>
    </source>
</evidence>
<dbReference type="SUPFAM" id="SSF53756">
    <property type="entry name" value="UDP-Glycosyltransferase/glycogen phosphorylase"/>
    <property type="match status" value="1"/>
</dbReference>
<keyword evidence="3" id="KW-0732">Signal</keyword>
<dbReference type="GO" id="GO:0008194">
    <property type="term" value="F:UDP-glycosyltransferase activity"/>
    <property type="evidence" value="ECO:0007669"/>
    <property type="project" value="InterPro"/>
</dbReference>
<organism evidence="5 6">
    <name type="scientific">Paraperlucidibaca baekdonensis</name>
    <dbReference type="NCBI Taxonomy" id="748120"/>
    <lineage>
        <taxon>Bacteria</taxon>
        <taxon>Pseudomonadati</taxon>
        <taxon>Pseudomonadota</taxon>
        <taxon>Gammaproteobacteria</taxon>
        <taxon>Moraxellales</taxon>
        <taxon>Moraxellaceae</taxon>
        <taxon>Paraperlucidibaca</taxon>
    </lineage>
</organism>
<dbReference type="EMBL" id="QUNR01000001">
    <property type="protein sequence ID" value="REH40307.1"/>
    <property type="molecule type" value="Genomic_DNA"/>
</dbReference>
<evidence type="ECO:0000256" key="1">
    <source>
        <dbReference type="ARBA" id="ARBA00022676"/>
    </source>
</evidence>
<dbReference type="InterPro" id="IPR050271">
    <property type="entry name" value="UDP-glycosyltransferase"/>
</dbReference>
<dbReference type="PROSITE" id="PS00375">
    <property type="entry name" value="UDPGT"/>
    <property type="match status" value="1"/>
</dbReference>
<dbReference type="CDD" id="cd03784">
    <property type="entry name" value="GT1_Gtf-like"/>
    <property type="match status" value="1"/>
</dbReference>